<dbReference type="InterPro" id="IPR051917">
    <property type="entry name" value="Transposase-Integrase"/>
</dbReference>
<proteinExistence type="predicted"/>
<dbReference type="Gene3D" id="3.30.420.10">
    <property type="entry name" value="Ribonuclease H-like superfamily/Ribonuclease H"/>
    <property type="match status" value="1"/>
</dbReference>
<dbReference type="EMBL" id="CP071250">
    <property type="protein sequence ID" value="UUF08077.1"/>
    <property type="molecule type" value="Genomic_DNA"/>
</dbReference>
<feature type="domain" description="Integrase catalytic" evidence="1">
    <location>
        <begin position="153"/>
        <end position="315"/>
    </location>
</feature>
<evidence type="ECO:0000259" key="1">
    <source>
        <dbReference type="PROSITE" id="PS50994"/>
    </source>
</evidence>
<dbReference type="NCBIfam" id="NF033563">
    <property type="entry name" value="transpos_IS30"/>
    <property type="match status" value="1"/>
</dbReference>
<dbReference type="GO" id="GO:0004803">
    <property type="term" value="F:transposase activity"/>
    <property type="evidence" value="ECO:0007669"/>
    <property type="project" value="TreeGrafter"/>
</dbReference>
<reference evidence="2" key="1">
    <citation type="submission" date="2021-03" db="EMBL/GenBank/DDBJ databases">
        <title>Comparative Genomics and Metabolomics in the genus Turicibacter.</title>
        <authorList>
            <person name="Maki J."/>
            <person name="Looft T."/>
        </authorList>
    </citation>
    <scope>NUCLEOTIDE SEQUENCE</scope>
    <source>
        <strain evidence="2">ISU324</strain>
    </source>
</reference>
<dbReference type="GO" id="GO:0005829">
    <property type="term" value="C:cytosol"/>
    <property type="evidence" value="ECO:0007669"/>
    <property type="project" value="TreeGrafter"/>
</dbReference>
<dbReference type="PANTHER" id="PTHR10948:SF23">
    <property type="entry name" value="TRANSPOSASE INSI FOR INSERTION SEQUENCE ELEMENT IS30A-RELATED"/>
    <property type="match status" value="1"/>
</dbReference>
<gene>
    <name evidence="2" type="ORF">J0J70_10710</name>
</gene>
<dbReference type="AlphaFoldDB" id="A0A9Q9CQG3"/>
<dbReference type="GO" id="GO:0015074">
    <property type="term" value="P:DNA integration"/>
    <property type="evidence" value="ECO:0007669"/>
    <property type="project" value="InterPro"/>
</dbReference>
<dbReference type="GO" id="GO:0032196">
    <property type="term" value="P:transposition"/>
    <property type="evidence" value="ECO:0007669"/>
    <property type="project" value="TreeGrafter"/>
</dbReference>
<evidence type="ECO:0000313" key="2">
    <source>
        <dbReference type="EMBL" id="UUF08077.1"/>
    </source>
</evidence>
<dbReference type="PROSITE" id="PS50994">
    <property type="entry name" value="INTEGRASE"/>
    <property type="match status" value="1"/>
</dbReference>
<dbReference type="GO" id="GO:0003676">
    <property type="term" value="F:nucleic acid binding"/>
    <property type="evidence" value="ECO:0007669"/>
    <property type="project" value="InterPro"/>
</dbReference>
<dbReference type="PANTHER" id="PTHR10948">
    <property type="entry name" value="TRANSPOSASE"/>
    <property type="match status" value="1"/>
</dbReference>
<dbReference type="InterPro" id="IPR001584">
    <property type="entry name" value="Integrase_cat-core"/>
</dbReference>
<protein>
    <submittedName>
        <fullName evidence="2">IS30 family transposase</fullName>
    </submittedName>
</protein>
<dbReference type="SUPFAM" id="SSF53098">
    <property type="entry name" value="Ribonuclease H-like"/>
    <property type="match status" value="1"/>
</dbReference>
<dbReference type="InterPro" id="IPR053392">
    <property type="entry name" value="Transposase_IS30-like"/>
</dbReference>
<accession>A0A9Q9CQG3</accession>
<organism evidence="2 3">
    <name type="scientific">Turicibacter bilis</name>
    <dbReference type="NCBI Taxonomy" id="2735723"/>
    <lineage>
        <taxon>Bacteria</taxon>
        <taxon>Bacillati</taxon>
        <taxon>Bacillota</taxon>
        <taxon>Erysipelotrichia</taxon>
        <taxon>Erysipelotrichales</taxon>
        <taxon>Turicibacteraceae</taxon>
        <taxon>Turicibacter</taxon>
    </lineage>
</organism>
<sequence>MSYHHININQLTNIEANYYLGINARECARRMKIGKDKVYNYYRLLKKGFTVEEIYSTYKENKKRCGRKEITLSQQKVQEIHELLDQGWSLDAIAGRDKLMGHSERVSTKTLYKLVKNGVIDAKKLRRKGKNNPKNHKETRGRINDCKTIHERDKQYPKASMNQEYGHFEGDTIVGKNRQSAIVTLVEKKSKYIVLLKASRKSQDVKDATLNFLNEQVEIGIKTITFDRGKEFSRWKEIEQESKIPLEIYFSDPGAPGQRGLNENSNSIVRQDLPKSTDLSVHSQKKLNEIAMKYNRVPRRSLNYYTPEEIMKKATGLDSLLPIA</sequence>
<dbReference type="RefSeq" id="WP_212725223.1">
    <property type="nucleotide sequence ID" value="NZ_CP071250.1"/>
</dbReference>
<dbReference type="InterPro" id="IPR012337">
    <property type="entry name" value="RNaseH-like_sf"/>
</dbReference>
<dbReference type="InterPro" id="IPR036397">
    <property type="entry name" value="RNaseH_sf"/>
</dbReference>
<name>A0A9Q9CQG3_9FIRM</name>
<dbReference type="Proteomes" id="UP001058072">
    <property type="component" value="Chromosome"/>
</dbReference>
<evidence type="ECO:0000313" key="3">
    <source>
        <dbReference type="Proteomes" id="UP001058072"/>
    </source>
</evidence>